<evidence type="ECO:0000313" key="2">
    <source>
        <dbReference type="Proteomes" id="UP000053745"/>
    </source>
</evidence>
<evidence type="ECO:0000313" key="1">
    <source>
        <dbReference type="EMBL" id="KFP52906.1"/>
    </source>
</evidence>
<dbReference type="Proteomes" id="UP000053745">
    <property type="component" value="Unassembled WGS sequence"/>
</dbReference>
<dbReference type="EMBL" id="KL310089">
    <property type="protein sequence ID" value="KFP52906.1"/>
    <property type="molecule type" value="Genomic_DNA"/>
</dbReference>
<reference evidence="1 2" key="1">
    <citation type="submission" date="2014-04" db="EMBL/GenBank/DDBJ databases">
        <title>Genome evolution of avian class.</title>
        <authorList>
            <person name="Zhang G."/>
            <person name="Li C."/>
        </authorList>
    </citation>
    <scope>NUCLEOTIDE SEQUENCE [LARGE SCALE GENOMIC DNA]</scope>
    <source>
        <strain evidence="1">BGI_N323</strain>
    </source>
</reference>
<dbReference type="AlphaFoldDB" id="A0A091M2X8"/>
<sequence length="62" mass="7167">AAIGYLLLRANHGCEDFEGHCCFSLTDNNKPIEAQLKNLKNLVQNVRQDLKGTEWWNWLSHL</sequence>
<feature type="non-terminal residue" evidence="1">
    <location>
        <position position="1"/>
    </location>
</feature>
<dbReference type="Gene3D" id="1.10.287.210">
    <property type="match status" value="1"/>
</dbReference>
<proteinExistence type="predicted"/>
<feature type="non-terminal residue" evidence="1">
    <location>
        <position position="62"/>
    </location>
</feature>
<accession>A0A091M2X8</accession>
<protein>
    <submittedName>
        <fullName evidence="1">Uncharacterized protein</fullName>
    </submittedName>
</protein>
<keyword evidence="2" id="KW-1185">Reference proteome</keyword>
<dbReference type="OrthoDB" id="9838443at2759"/>
<name>A0A091M2X8_CATAU</name>
<organism evidence="1 2">
    <name type="scientific">Cathartes aura</name>
    <name type="common">Turkey vulture</name>
    <name type="synonym">Vultur aura</name>
    <dbReference type="NCBI Taxonomy" id="43455"/>
    <lineage>
        <taxon>Eukaryota</taxon>
        <taxon>Metazoa</taxon>
        <taxon>Chordata</taxon>
        <taxon>Craniata</taxon>
        <taxon>Vertebrata</taxon>
        <taxon>Euteleostomi</taxon>
        <taxon>Archelosauria</taxon>
        <taxon>Archosauria</taxon>
        <taxon>Dinosauria</taxon>
        <taxon>Saurischia</taxon>
        <taxon>Theropoda</taxon>
        <taxon>Coelurosauria</taxon>
        <taxon>Aves</taxon>
        <taxon>Neognathae</taxon>
        <taxon>Neoaves</taxon>
        <taxon>Telluraves</taxon>
        <taxon>Accipitrimorphae</taxon>
        <taxon>Accipitriformes</taxon>
        <taxon>Cathartidae</taxon>
        <taxon>Cathartes</taxon>
    </lineage>
</organism>
<gene>
    <name evidence="1" type="ORF">N323_01437</name>
</gene>
<dbReference type="SUPFAM" id="SSF58069">
    <property type="entry name" value="Virus ectodomain"/>
    <property type="match status" value="1"/>
</dbReference>